<dbReference type="RefSeq" id="WP_115922802.1">
    <property type="nucleotide sequence ID" value="NZ_QTUA01000001.1"/>
</dbReference>
<evidence type="ECO:0000259" key="11">
    <source>
        <dbReference type="Pfam" id="PF03600"/>
    </source>
</evidence>
<dbReference type="AlphaFoldDB" id="A0A3D9UN25"/>
<keyword evidence="5" id="KW-1003">Cell membrane</keyword>
<feature type="transmembrane region" description="Helical" evidence="10">
    <location>
        <begin position="90"/>
        <end position="112"/>
    </location>
</feature>
<organism evidence="12 13">
    <name type="scientific">Calidifontibacter indicus</name>
    <dbReference type="NCBI Taxonomy" id="419650"/>
    <lineage>
        <taxon>Bacteria</taxon>
        <taxon>Bacillati</taxon>
        <taxon>Actinomycetota</taxon>
        <taxon>Actinomycetes</taxon>
        <taxon>Micrococcales</taxon>
        <taxon>Dermacoccaceae</taxon>
        <taxon>Calidifontibacter</taxon>
    </lineage>
</organism>
<dbReference type="PANTHER" id="PTHR43302:SF5">
    <property type="entry name" value="TRANSPORTER ARSB-RELATED"/>
    <property type="match status" value="1"/>
</dbReference>
<dbReference type="PRINTS" id="PR00758">
    <property type="entry name" value="ARSENICPUMP"/>
</dbReference>
<evidence type="ECO:0000313" key="12">
    <source>
        <dbReference type="EMBL" id="REF30868.1"/>
    </source>
</evidence>
<comment type="similarity">
    <text evidence="3">Belongs to the CitM (TC 2.A.11) transporter family.</text>
</comment>
<feature type="transmembrane region" description="Helical" evidence="10">
    <location>
        <begin position="295"/>
        <end position="320"/>
    </location>
</feature>
<feature type="transmembrane region" description="Helical" evidence="10">
    <location>
        <begin position="132"/>
        <end position="151"/>
    </location>
</feature>
<protein>
    <submittedName>
        <fullName evidence="12">Arsenite efflux membrane protein ArsB</fullName>
    </submittedName>
</protein>
<proteinExistence type="inferred from homology"/>
<feature type="transmembrane region" description="Helical" evidence="10">
    <location>
        <begin position="223"/>
        <end position="241"/>
    </location>
</feature>
<evidence type="ECO:0000256" key="1">
    <source>
        <dbReference type="ARBA" id="ARBA00004651"/>
    </source>
</evidence>
<accession>A0A3D9UN25</accession>
<keyword evidence="9 10" id="KW-0472">Membrane</keyword>
<keyword evidence="8 10" id="KW-1133">Transmembrane helix</keyword>
<dbReference type="PANTHER" id="PTHR43302">
    <property type="entry name" value="TRANSPORTER ARSB-RELATED"/>
    <property type="match status" value="1"/>
</dbReference>
<name>A0A3D9UN25_9MICO</name>
<dbReference type="OrthoDB" id="9774335at2"/>
<dbReference type="InterPro" id="IPR000802">
    <property type="entry name" value="Arsenical_pump_ArsB"/>
</dbReference>
<feature type="transmembrane region" description="Helical" evidence="10">
    <location>
        <begin position="46"/>
        <end position="78"/>
    </location>
</feature>
<dbReference type="InterPro" id="IPR004680">
    <property type="entry name" value="Cit_transptr-like_dom"/>
</dbReference>
<dbReference type="GO" id="GO:0015105">
    <property type="term" value="F:arsenite transmembrane transporter activity"/>
    <property type="evidence" value="ECO:0007669"/>
    <property type="project" value="InterPro"/>
</dbReference>
<comment type="caution">
    <text evidence="12">The sequence shown here is derived from an EMBL/GenBank/DDBJ whole genome shotgun (WGS) entry which is preliminary data.</text>
</comment>
<evidence type="ECO:0000256" key="2">
    <source>
        <dbReference type="ARBA" id="ARBA00006433"/>
    </source>
</evidence>
<comment type="similarity">
    <text evidence="2">Belongs to the ArsB family.</text>
</comment>
<feature type="transmembrane region" description="Helical" evidence="10">
    <location>
        <begin position="172"/>
        <end position="189"/>
    </location>
</feature>
<evidence type="ECO:0000256" key="7">
    <source>
        <dbReference type="ARBA" id="ARBA00022849"/>
    </source>
</evidence>
<comment type="subcellular location">
    <subcellularLocation>
        <location evidence="1">Cell membrane</location>
        <topology evidence="1">Multi-pass membrane protein</topology>
    </subcellularLocation>
</comment>
<evidence type="ECO:0000313" key="13">
    <source>
        <dbReference type="Proteomes" id="UP000256253"/>
    </source>
</evidence>
<feature type="transmembrane region" description="Helical" evidence="10">
    <location>
        <begin position="332"/>
        <end position="355"/>
    </location>
</feature>
<keyword evidence="7" id="KW-0059">Arsenical resistance</keyword>
<feature type="domain" description="Citrate transporter-like" evidence="11">
    <location>
        <begin position="9"/>
        <end position="294"/>
    </location>
</feature>
<dbReference type="GO" id="GO:0005886">
    <property type="term" value="C:plasma membrane"/>
    <property type="evidence" value="ECO:0007669"/>
    <property type="project" value="UniProtKB-SubCell"/>
</dbReference>
<evidence type="ECO:0000256" key="3">
    <source>
        <dbReference type="ARBA" id="ARBA00009843"/>
    </source>
</evidence>
<evidence type="ECO:0000256" key="9">
    <source>
        <dbReference type="ARBA" id="ARBA00023136"/>
    </source>
</evidence>
<gene>
    <name evidence="12" type="ORF">DFJ65_1896</name>
</gene>
<evidence type="ECO:0000256" key="4">
    <source>
        <dbReference type="ARBA" id="ARBA00022448"/>
    </source>
</evidence>
<dbReference type="EMBL" id="QTUA01000001">
    <property type="protein sequence ID" value="REF30868.1"/>
    <property type="molecule type" value="Genomic_DNA"/>
</dbReference>
<keyword evidence="13" id="KW-1185">Reference proteome</keyword>
<evidence type="ECO:0000256" key="5">
    <source>
        <dbReference type="ARBA" id="ARBA00022475"/>
    </source>
</evidence>
<reference evidence="12 13" key="1">
    <citation type="submission" date="2018-08" db="EMBL/GenBank/DDBJ databases">
        <title>Sequencing the genomes of 1000 actinobacteria strains.</title>
        <authorList>
            <person name="Klenk H.-P."/>
        </authorList>
    </citation>
    <scope>NUCLEOTIDE SEQUENCE [LARGE SCALE GENOMIC DNA]</scope>
    <source>
        <strain evidence="12 13">DSM 22967</strain>
    </source>
</reference>
<evidence type="ECO:0000256" key="10">
    <source>
        <dbReference type="SAM" id="Phobius"/>
    </source>
</evidence>
<keyword evidence="6 10" id="KW-0812">Transmembrane</keyword>
<sequence length="356" mass="37568">MIDLVERVIPVLGFLVALTIVAEIGDRAGLFDVTGHWAARAAKGSVLRLWLLVVVLATASTIVLSLDTTAVLLTPVVLAIARRADVDRTLFALTTVWLANTASLLLPVSNLTNLLALHRFSRLPGHPGYLELVWRPSLAAIVATVLVTAVLHRRTLRGQFTATEPAQPHDRFLLVLSAVVCVGLAPFFVSGVTPVYPAAVAAVVLLVALAWRDRAGLRDLKLPWATVVAVVVLFVLVDLAGKHGLTTLLRTVAGTGDGAVDLLRLAASSAGLANVGNNLPAYLAMEPVAGSVDRLAAVLVGVNTGPIVTVWGSVATLLWRDRCRRADAEVPLRTYATQSLIVAVACVTAATLAIAW</sequence>
<keyword evidence="4" id="KW-0813">Transport</keyword>
<dbReference type="Proteomes" id="UP000256253">
    <property type="component" value="Unassembled WGS sequence"/>
</dbReference>
<evidence type="ECO:0000256" key="6">
    <source>
        <dbReference type="ARBA" id="ARBA00022692"/>
    </source>
</evidence>
<dbReference type="GO" id="GO:0046685">
    <property type="term" value="P:response to arsenic-containing substance"/>
    <property type="evidence" value="ECO:0007669"/>
    <property type="project" value="UniProtKB-KW"/>
</dbReference>
<feature type="transmembrane region" description="Helical" evidence="10">
    <location>
        <begin position="195"/>
        <end position="211"/>
    </location>
</feature>
<dbReference type="Pfam" id="PF03600">
    <property type="entry name" value="CitMHS"/>
    <property type="match status" value="1"/>
</dbReference>
<evidence type="ECO:0000256" key="8">
    <source>
        <dbReference type="ARBA" id="ARBA00022989"/>
    </source>
</evidence>